<keyword evidence="3 6" id="KW-0812">Transmembrane</keyword>
<dbReference type="Proteomes" id="UP001212602">
    <property type="component" value="Unassembled WGS sequence"/>
</dbReference>
<keyword evidence="9" id="KW-1185">Reference proteome</keyword>
<feature type="transmembrane region" description="Helical" evidence="6">
    <location>
        <begin position="166"/>
        <end position="186"/>
    </location>
</feature>
<feature type="transmembrane region" description="Helical" evidence="6">
    <location>
        <begin position="239"/>
        <end position="260"/>
    </location>
</feature>
<reference evidence="8" key="1">
    <citation type="submission" date="2023-01" db="EMBL/GenBank/DDBJ databases">
        <title>Xenophilus mangrovi sp. nov., isolated from soil of Mangrove nature reserve.</title>
        <authorList>
            <person name="Xu S."/>
            <person name="Liu Z."/>
            <person name="Xu Y."/>
        </authorList>
    </citation>
    <scope>NUCLEOTIDE SEQUENCE</scope>
    <source>
        <strain evidence="8">YW8</strain>
    </source>
</reference>
<dbReference type="AlphaFoldDB" id="A0AAE3N6P1"/>
<dbReference type="PANTHER" id="PTHR43124:SF3">
    <property type="entry name" value="CHLORAMPHENICOL EFFLUX PUMP RV0191"/>
    <property type="match status" value="1"/>
</dbReference>
<feature type="transmembrane region" description="Helical" evidence="6">
    <location>
        <begin position="375"/>
        <end position="393"/>
    </location>
</feature>
<feature type="transmembrane region" description="Helical" evidence="6">
    <location>
        <begin position="352"/>
        <end position="369"/>
    </location>
</feature>
<evidence type="ECO:0000256" key="5">
    <source>
        <dbReference type="ARBA" id="ARBA00023136"/>
    </source>
</evidence>
<evidence type="ECO:0000256" key="2">
    <source>
        <dbReference type="ARBA" id="ARBA00022475"/>
    </source>
</evidence>
<gene>
    <name evidence="8" type="ORF">PGB34_04030</name>
</gene>
<dbReference type="EMBL" id="JAQIPB010000001">
    <property type="protein sequence ID" value="MDA7415524.1"/>
    <property type="molecule type" value="Genomic_DNA"/>
</dbReference>
<feature type="transmembrane region" description="Helical" evidence="6">
    <location>
        <begin position="99"/>
        <end position="124"/>
    </location>
</feature>
<dbReference type="GO" id="GO:0022857">
    <property type="term" value="F:transmembrane transporter activity"/>
    <property type="evidence" value="ECO:0007669"/>
    <property type="project" value="InterPro"/>
</dbReference>
<evidence type="ECO:0000256" key="6">
    <source>
        <dbReference type="SAM" id="Phobius"/>
    </source>
</evidence>
<feature type="transmembrane region" description="Helical" evidence="6">
    <location>
        <begin position="281"/>
        <end position="302"/>
    </location>
</feature>
<proteinExistence type="predicted"/>
<accession>A0AAE3N6P1</accession>
<dbReference type="PANTHER" id="PTHR43124">
    <property type="entry name" value="PURINE EFFLUX PUMP PBUE"/>
    <property type="match status" value="1"/>
</dbReference>
<dbReference type="RefSeq" id="WP_271426773.1">
    <property type="nucleotide sequence ID" value="NZ_JAQIPB010000001.1"/>
</dbReference>
<feature type="transmembrane region" description="Helical" evidence="6">
    <location>
        <begin position="36"/>
        <end position="62"/>
    </location>
</feature>
<evidence type="ECO:0000256" key="3">
    <source>
        <dbReference type="ARBA" id="ARBA00022692"/>
    </source>
</evidence>
<name>A0AAE3N6P1_9BURK</name>
<dbReference type="InterPro" id="IPR036259">
    <property type="entry name" value="MFS_trans_sf"/>
</dbReference>
<comment type="caution">
    <text evidence="8">The sequence shown here is derived from an EMBL/GenBank/DDBJ whole genome shotgun (WGS) entry which is preliminary data.</text>
</comment>
<keyword evidence="2" id="KW-1003">Cell membrane</keyword>
<feature type="transmembrane region" description="Helical" evidence="6">
    <location>
        <begin position="136"/>
        <end position="160"/>
    </location>
</feature>
<protein>
    <submittedName>
        <fullName evidence="8">MFS transporter</fullName>
    </submittedName>
</protein>
<evidence type="ECO:0000313" key="8">
    <source>
        <dbReference type="EMBL" id="MDA7415524.1"/>
    </source>
</evidence>
<feature type="transmembrane region" description="Helical" evidence="6">
    <location>
        <begin position="308"/>
        <end position="331"/>
    </location>
</feature>
<comment type="subcellular location">
    <subcellularLocation>
        <location evidence="1">Cell membrane</location>
        <topology evidence="1">Multi-pass membrane protein</topology>
    </subcellularLocation>
</comment>
<keyword evidence="4 6" id="KW-1133">Transmembrane helix</keyword>
<dbReference type="CDD" id="cd06174">
    <property type="entry name" value="MFS"/>
    <property type="match status" value="1"/>
</dbReference>
<dbReference type="GO" id="GO:0005886">
    <property type="term" value="C:plasma membrane"/>
    <property type="evidence" value="ECO:0007669"/>
    <property type="project" value="UniProtKB-SubCell"/>
</dbReference>
<organism evidence="8 9">
    <name type="scientific">Xenophilus arseniciresistens</name>
    <dbReference type="NCBI Taxonomy" id="1283306"/>
    <lineage>
        <taxon>Bacteria</taxon>
        <taxon>Pseudomonadati</taxon>
        <taxon>Pseudomonadota</taxon>
        <taxon>Betaproteobacteria</taxon>
        <taxon>Burkholderiales</taxon>
        <taxon>Comamonadaceae</taxon>
        <taxon>Xenophilus</taxon>
    </lineage>
</organism>
<dbReference type="PROSITE" id="PS50850">
    <property type="entry name" value="MFS"/>
    <property type="match status" value="1"/>
</dbReference>
<dbReference type="Pfam" id="PF07690">
    <property type="entry name" value="MFS_1"/>
    <property type="match status" value="1"/>
</dbReference>
<dbReference type="SUPFAM" id="SSF103473">
    <property type="entry name" value="MFS general substrate transporter"/>
    <property type="match status" value="1"/>
</dbReference>
<dbReference type="InterPro" id="IPR050189">
    <property type="entry name" value="MFS_Efflux_Transporters"/>
</dbReference>
<keyword evidence="5 6" id="KW-0472">Membrane</keyword>
<dbReference type="InterPro" id="IPR011701">
    <property type="entry name" value="MFS"/>
</dbReference>
<evidence type="ECO:0000313" key="9">
    <source>
        <dbReference type="Proteomes" id="UP001212602"/>
    </source>
</evidence>
<evidence type="ECO:0000256" key="4">
    <source>
        <dbReference type="ARBA" id="ARBA00022989"/>
    </source>
</evidence>
<evidence type="ECO:0000259" key="7">
    <source>
        <dbReference type="PROSITE" id="PS50850"/>
    </source>
</evidence>
<feature type="domain" description="Major facilitator superfamily (MFS) profile" evidence="7">
    <location>
        <begin position="8"/>
        <end position="400"/>
    </location>
</feature>
<sequence>MAGLKAAPVWAVVAGGVAAALHVGKLPPALPALEQGLGLGLVAAGFLLSLVQAAGMALGLLAGLAADGLGLRRCMLIGLGLLTLAGAAGAVAAPAIDPVAWLLGCRVLEGVGFLLAVMPAPGLIRRLAPPGMEKRALGLWGAYMPGGVALGLLLGPWLIGAMGWQPWWWAVAALSALAAALIVLTVPADPAQPAKAAEPGAWRARLGATLGAAGPWSAALAFGLYSAQWMSVIGFLPTIYVQAGLAAGATAALTALAAALNMVGNVMAGRLLQAGWPPLRLLCLGFGCMVLGSAAAFAQWQGSGLPPALRYLAVCLFSMGGGAVPATLFMLSVRVAPGPQTVSTTVGLMQQISSLGQFAAPPVVGWIAQRAGGWQWTWVFTLACSALGVLAALRLRRAAEGAA</sequence>
<dbReference type="Gene3D" id="1.20.1250.20">
    <property type="entry name" value="MFS general substrate transporter like domains"/>
    <property type="match status" value="1"/>
</dbReference>
<feature type="transmembrane region" description="Helical" evidence="6">
    <location>
        <begin position="206"/>
        <end position="227"/>
    </location>
</feature>
<feature type="transmembrane region" description="Helical" evidence="6">
    <location>
        <begin position="74"/>
        <end position="93"/>
    </location>
</feature>
<evidence type="ECO:0000256" key="1">
    <source>
        <dbReference type="ARBA" id="ARBA00004651"/>
    </source>
</evidence>
<dbReference type="InterPro" id="IPR020846">
    <property type="entry name" value="MFS_dom"/>
</dbReference>